<dbReference type="AlphaFoldDB" id="A0A024T7K8"/>
<dbReference type="GO" id="GO:0000166">
    <property type="term" value="F:nucleotide binding"/>
    <property type="evidence" value="ECO:0007669"/>
    <property type="project" value="InterPro"/>
</dbReference>
<proteinExistence type="predicted"/>
<dbReference type="EMBL" id="KI914299">
    <property type="protein sequence ID" value="ETV89833.1"/>
    <property type="molecule type" value="Genomic_DNA"/>
</dbReference>
<dbReference type="GeneID" id="20092378"/>
<accession>A0A024T7K8</accession>
<keyword evidence="2" id="KW-0460">Magnesium</keyword>
<organism evidence="3">
    <name type="scientific">Aphanomyces invadans</name>
    <dbReference type="NCBI Taxonomy" id="157072"/>
    <lineage>
        <taxon>Eukaryota</taxon>
        <taxon>Sar</taxon>
        <taxon>Stramenopiles</taxon>
        <taxon>Oomycota</taxon>
        <taxon>Saprolegniomycetes</taxon>
        <taxon>Saprolegniales</taxon>
        <taxon>Verrucalvaceae</taxon>
        <taxon>Aphanomyces</taxon>
    </lineage>
</organism>
<dbReference type="SUPFAM" id="SSF81660">
    <property type="entry name" value="Metal cation-transporting ATPase, ATP-binding domain N"/>
    <property type="match status" value="1"/>
</dbReference>
<dbReference type="InterPro" id="IPR023299">
    <property type="entry name" value="ATPase_P-typ_cyto_dom_N"/>
</dbReference>
<dbReference type="PANTHER" id="PTHR24093">
    <property type="entry name" value="CATION TRANSPORTING ATPASE"/>
    <property type="match status" value="1"/>
</dbReference>
<dbReference type="RefSeq" id="XP_008881535.1">
    <property type="nucleotide sequence ID" value="XM_008883313.1"/>
</dbReference>
<dbReference type="GO" id="GO:0005886">
    <property type="term" value="C:plasma membrane"/>
    <property type="evidence" value="ECO:0007669"/>
    <property type="project" value="TreeGrafter"/>
</dbReference>
<comment type="subcellular location">
    <subcellularLocation>
        <location evidence="1">Endomembrane system</location>
        <topology evidence="1">Multi-pass membrane protein</topology>
    </subcellularLocation>
</comment>
<evidence type="ECO:0000256" key="1">
    <source>
        <dbReference type="ARBA" id="ARBA00004127"/>
    </source>
</evidence>
<evidence type="ECO:0000256" key="2">
    <source>
        <dbReference type="ARBA" id="ARBA00022842"/>
    </source>
</evidence>
<dbReference type="eggNOG" id="KOG0204">
    <property type="taxonomic scope" value="Eukaryota"/>
</dbReference>
<dbReference type="Pfam" id="PF13246">
    <property type="entry name" value="Cation_ATPase"/>
    <property type="match status" value="1"/>
</dbReference>
<dbReference type="STRING" id="157072.A0A024T7K8"/>
<feature type="non-terminal residue" evidence="3">
    <location>
        <position position="121"/>
    </location>
</feature>
<dbReference type="VEuPathDB" id="FungiDB:H310_15328"/>
<name>A0A024T7K8_9STRA</name>
<evidence type="ECO:0000313" key="3">
    <source>
        <dbReference type="EMBL" id="ETV89833.1"/>
    </source>
</evidence>
<dbReference type="Gene3D" id="3.40.1110.10">
    <property type="entry name" value="Calcium-transporting ATPase, cytoplasmic domain N"/>
    <property type="match status" value="1"/>
</dbReference>
<dbReference type="GO" id="GO:0005388">
    <property type="term" value="F:P-type calcium transporter activity"/>
    <property type="evidence" value="ECO:0007669"/>
    <property type="project" value="TreeGrafter"/>
</dbReference>
<dbReference type="PANTHER" id="PTHR24093:SF369">
    <property type="entry name" value="CALCIUM-TRANSPORTING ATPASE"/>
    <property type="match status" value="1"/>
</dbReference>
<reference evidence="3" key="1">
    <citation type="submission" date="2013-12" db="EMBL/GenBank/DDBJ databases">
        <title>The Genome Sequence of Aphanomyces invadans NJM9701.</title>
        <authorList>
            <consortium name="The Broad Institute Genomics Platform"/>
            <person name="Russ C."/>
            <person name="Tyler B."/>
            <person name="van West P."/>
            <person name="Dieguez-Uribeondo J."/>
            <person name="Young S.K."/>
            <person name="Zeng Q."/>
            <person name="Gargeya S."/>
            <person name="Fitzgerald M."/>
            <person name="Abouelleil A."/>
            <person name="Alvarado L."/>
            <person name="Chapman S.B."/>
            <person name="Gainer-Dewar J."/>
            <person name="Goldberg J."/>
            <person name="Griggs A."/>
            <person name="Gujja S."/>
            <person name="Hansen M."/>
            <person name="Howarth C."/>
            <person name="Imamovic A."/>
            <person name="Ireland A."/>
            <person name="Larimer J."/>
            <person name="McCowan C."/>
            <person name="Murphy C."/>
            <person name="Pearson M."/>
            <person name="Poon T.W."/>
            <person name="Priest M."/>
            <person name="Roberts A."/>
            <person name="Saif S."/>
            <person name="Shea T."/>
            <person name="Sykes S."/>
            <person name="Wortman J."/>
            <person name="Nusbaum C."/>
            <person name="Birren B."/>
        </authorList>
    </citation>
    <scope>NUCLEOTIDE SEQUENCE [LARGE SCALE GENOMIC DNA]</scope>
    <source>
        <strain evidence="3">NJM9701</strain>
    </source>
</reference>
<dbReference type="GO" id="GO:0012505">
    <property type="term" value="C:endomembrane system"/>
    <property type="evidence" value="ECO:0007669"/>
    <property type="project" value="UniProtKB-SubCell"/>
</dbReference>
<sequence>MQAWQRDNSKNHVRKEASICHMLTFNSAKKRMSVVVSLSATRCRIFSKGASEIVLELCTSQLHLDGSTAAFPAAERNAVNANIIDKYTSQEYRTLCLAFRDVDASPDAVKTWPDEDVERDL</sequence>
<protein>
    <submittedName>
        <fullName evidence="3">Uncharacterized protein</fullName>
    </submittedName>
</protein>
<dbReference type="OrthoDB" id="76331at2759"/>
<gene>
    <name evidence="3" type="ORF">H310_15328</name>
</gene>